<reference evidence="11" key="1">
    <citation type="submission" date="2019-09" db="EMBL/GenBank/DDBJ databases">
        <title>Draft genome information of white flower Hibiscus syriacus.</title>
        <authorList>
            <person name="Kim Y.-M."/>
        </authorList>
    </citation>
    <scope>NUCLEOTIDE SEQUENCE [LARGE SCALE GENOMIC DNA]</scope>
    <source>
        <strain evidence="11">YM2019G1</strain>
    </source>
</reference>
<dbReference type="Pfam" id="PF03141">
    <property type="entry name" value="Methyltransf_29"/>
    <property type="match status" value="1"/>
</dbReference>
<evidence type="ECO:0000313" key="12">
    <source>
        <dbReference type="Proteomes" id="UP000436088"/>
    </source>
</evidence>
<keyword evidence="5" id="KW-0735">Signal-anchor</keyword>
<evidence type="ECO:0000256" key="5">
    <source>
        <dbReference type="ARBA" id="ARBA00022968"/>
    </source>
</evidence>
<dbReference type="EMBL" id="VEPZ02000491">
    <property type="protein sequence ID" value="KAE8723956.1"/>
    <property type="molecule type" value="Genomic_DNA"/>
</dbReference>
<keyword evidence="3" id="KW-0808">Transferase</keyword>
<evidence type="ECO:0000256" key="8">
    <source>
        <dbReference type="ARBA" id="ARBA00023180"/>
    </source>
</evidence>
<dbReference type="InterPro" id="IPR014710">
    <property type="entry name" value="RmlC-like_jellyroll"/>
</dbReference>
<keyword evidence="6" id="KW-1133">Transmembrane helix</keyword>
<keyword evidence="12" id="KW-1185">Reference proteome</keyword>
<dbReference type="Gene3D" id="2.60.120.10">
    <property type="entry name" value="Jelly Rolls"/>
    <property type="match status" value="1"/>
</dbReference>
<evidence type="ECO:0000256" key="2">
    <source>
        <dbReference type="ARBA" id="ARBA00022603"/>
    </source>
</evidence>
<name>A0A6A3C542_HIBSY</name>
<dbReference type="PROSITE" id="PS50042">
    <property type="entry name" value="CNMP_BINDING_3"/>
    <property type="match status" value="1"/>
</dbReference>
<dbReference type="Proteomes" id="UP000436088">
    <property type="component" value="Unassembled WGS sequence"/>
</dbReference>
<evidence type="ECO:0000256" key="6">
    <source>
        <dbReference type="ARBA" id="ARBA00022989"/>
    </source>
</evidence>
<dbReference type="InterPro" id="IPR029063">
    <property type="entry name" value="SAM-dependent_MTases_sf"/>
</dbReference>
<gene>
    <name evidence="11" type="ORF">F3Y22_tig00011079pilonHSYRG00053</name>
</gene>
<dbReference type="InterPro" id="IPR018490">
    <property type="entry name" value="cNMP-bd_dom_sf"/>
</dbReference>
<dbReference type="Gene3D" id="3.40.50.150">
    <property type="entry name" value="Vaccinia Virus protein VP39"/>
    <property type="match status" value="1"/>
</dbReference>
<dbReference type="GO" id="GO:0005768">
    <property type="term" value="C:endosome"/>
    <property type="evidence" value="ECO:0007669"/>
    <property type="project" value="TreeGrafter"/>
</dbReference>
<dbReference type="SUPFAM" id="SSF53335">
    <property type="entry name" value="S-adenosyl-L-methionine-dependent methyltransferases"/>
    <property type="match status" value="1"/>
</dbReference>
<dbReference type="CDD" id="cd00038">
    <property type="entry name" value="CAP_ED"/>
    <property type="match status" value="1"/>
</dbReference>
<dbReference type="FunFam" id="3.40.50.150:FF:000076">
    <property type="entry name" value="probable methyltransferase PMT21"/>
    <property type="match status" value="1"/>
</dbReference>
<proteinExistence type="inferred from homology"/>
<feature type="domain" description="Cyclic nucleotide-binding" evidence="10">
    <location>
        <begin position="155"/>
        <end position="202"/>
    </location>
</feature>
<keyword evidence="4" id="KW-0812">Transmembrane</keyword>
<comment type="subcellular location">
    <subcellularLocation>
        <location evidence="9">Endomembrane system</location>
        <topology evidence="9">Single-pass type II membrane protein</topology>
    </subcellularLocation>
</comment>
<evidence type="ECO:0000256" key="3">
    <source>
        <dbReference type="ARBA" id="ARBA00022679"/>
    </source>
</evidence>
<sequence length="792" mass="88904">MFPINQGIVKITGVVSNTAWSGAVYNLVLCTLASHYDCWSLECTKEMNATHSPSCNHYFLDCSTVRKPARNAWLKKTNVIINRDAINDDNKDFEFGMFADAFTNNVAYSAFTDKFFYCLCKTGGVENPTKGYGRVDETPAISAGFARPCPPDMFLVREGDPVREMLFIIRGEVESSTTNGGRIGFYNSITLGPGDFCGEELLTWALIPNSDSFLNLPLSTRTVKSITEILFPPMEVSWGACFIEAAWRRYKRRKLAIELAKQENLFDDGGEGVLGCAEEQEDGGGSSDTSHQTQHLGVTLLTSKFAKNTRRGAKRVMARISHDDSMLKMPKMFKPVEPDFSALWLPLRLIMATKENPGVLRRSGFDKIASAITRKPDCTPHVGDDVKVADDLDVLTKEERHCPPEEKKLHCLIPAPKGYATPFLWPQSRDFVHYANAPYKNLTVEKGLQNWIQYDVDVFSFPGGGPQFPQGVDTYINQLASVIPMENGTVRTALDTGCGVASLGAYLFKKNVITMSFAPRDSHEAQVQFALDRGAPAVIGVMGTIKMPFPSRAFDMAHCSRCSIPWSGMYMMEIDRVLRPGGYWVLSGPPINWRNNYQSLKRPEKGLKKEQRKIEQTALLLCWEKIREIQEIAVWRKRKNYNLCHKNDPKPTYCVGDPDDVWYKKMEACVTPYPETTESDDVAGGDWKPFPERLNAVPFRISSQSVPGVSVEAYQDDKLLWERRVEAYKNVNNIIDSGRYRNIIDMNAGLGSFAAALDSPKLWVMNVMPTIAEKDTLGVIYEQGLIGIYHDW</sequence>
<evidence type="ECO:0000313" key="11">
    <source>
        <dbReference type="EMBL" id="KAE8723956.1"/>
    </source>
</evidence>
<evidence type="ECO:0000256" key="1">
    <source>
        <dbReference type="ARBA" id="ARBA00008361"/>
    </source>
</evidence>
<accession>A0A6A3C542</accession>
<dbReference type="PANTHER" id="PTHR10108:SF1061">
    <property type="entry name" value="METHYLTRANSFERASE"/>
    <property type="match status" value="1"/>
</dbReference>
<keyword evidence="7" id="KW-0472">Membrane</keyword>
<evidence type="ECO:0000256" key="7">
    <source>
        <dbReference type="ARBA" id="ARBA00023136"/>
    </source>
</evidence>
<protein>
    <submittedName>
        <fullName evidence="11">Methyltransferase PMT14</fullName>
    </submittedName>
</protein>
<keyword evidence="8" id="KW-0325">Glycoprotein</keyword>
<dbReference type="PANTHER" id="PTHR10108">
    <property type="entry name" value="SAM-DEPENDENT METHYLTRANSFERASE"/>
    <property type="match status" value="1"/>
</dbReference>
<dbReference type="AlphaFoldDB" id="A0A6A3C542"/>
<keyword evidence="2 11" id="KW-0489">Methyltransferase</keyword>
<dbReference type="GO" id="GO:0032259">
    <property type="term" value="P:methylation"/>
    <property type="evidence" value="ECO:0007669"/>
    <property type="project" value="UniProtKB-KW"/>
</dbReference>
<dbReference type="SUPFAM" id="SSF51206">
    <property type="entry name" value="cAMP-binding domain-like"/>
    <property type="match status" value="1"/>
</dbReference>
<dbReference type="GO" id="GO:0008168">
    <property type="term" value="F:methyltransferase activity"/>
    <property type="evidence" value="ECO:0007669"/>
    <property type="project" value="UniProtKB-KW"/>
</dbReference>
<evidence type="ECO:0000256" key="9">
    <source>
        <dbReference type="ARBA" id="ARBA00060399"/>
    </source>
</evidence>
<evidence type="ECO:0000259" key="10">
    <source>
        <dbReference type="PROSITE" id="PS50042"/>
    </source>
</evidence>
<comment type="similarity">
    <text evidence="1">Belongs to the methyltransferase superfamily.</text>
</comment>
<organism evidence="11 12">
    <name type="scientific">Hibiscus syriacus</name>
    <name type="common">Rose of Sharon</name>
    <dbReference type="NCBI Taxonomy" id="106335"/>
    <lineage>
        <taxon>Eukaryota</taxon>
        <taxon>Viridiplantae</taxon>
        <taxon>Streptophyta</taxon>
        <taxon>Embryophyta</taxon>
        <taxon>Tracheophyta</taxon>
        <taxon>Spermatophyta</taxon>
        <taxon>Magnoliopsida</taxon>
        <taxon>eudicotyledons</taxon>
        <taxon>Gunneridae</taxon>
        <taxon>Pentapetalae</taxon>
        <taxon>rosids</taxon>
        <taxon>malvids</taxon>
        <taxon>Malvales</taxon>
        <taxon>Malvaceae</taxon>
        <taxon>Malvoideae</taxon>
        <taxon>Hibiscus</taxon>
    </lineage>
</organism>
<dbReference type="GO" id="GO:0005802">
    <property type="term" value="C:trans-Golgi network"/>
    <property type="evidence" value="ECO:0007669"/>
    <property type="project" value="TreeGrafter"/>
</dbReference>
<dbReference type="InterPro" id="IPR004159">
    <property type="entry name" value="Put_SAM_MeTrfase"/>
</dbReference>
<evidence type="ECO:0000256" key="4">
    <source>
        <dbReference type="ARBA" id="ARBA00022692"/>
    </source>
</evidence>
<comment type="caution">
    <text evidence="11">The sequence shown here is derived from an EMBL/GenBank/DDBJ whole genome shotgun (WGS) entry which is preliminary data.</text>
</comment>
<dbReference type="InterPro" id="IPR000595">
    <property type="entry name" value="cNMP-bd_dom"/>
</dbReference>